<keyword evidence="2" id="KW-1185">Reference proteome</keyword>
<evidence type="ECO:0000313" key="2">
    <source>
        <dbReference type="Proteomes" id="UP000069205"/>
    </source>
</evidence>
<dbReference type="STRING" id="42253.NITMOv2_1548"/>
<proteinExistence type="predicted"/>
<dbReference type="Proteomes" id="UP000069205">
    <property type="component" value="Chromosome"/>
</dbReference>
<dbReference type="PATRIC" id="fig|42253.5.peg.1522"/>
<protein>
    <submittedName>
        <fullName evidence="1">Uncharacterized protein</fullName>
    </submittedName>
</protein>
<dbReference type="KEGG" id="nmv:NITMOv2_1548"/>
<dbReference type="AlphaFoldDB" id="A0A0K2GAK3"/>
<dbReference type="EMBL" id="CP011801">
    <property type="protein sequence ID" value="ALA57973.1"/>
    <property type="molecule type" value="Genomic_DNA"/>
</dbReference>
<accession>A0A0K2GAK3</accession>
<gene>
    <name evidence="1" type="ORF">NITMOv2_1548</name>
</gene>
<dbReference type="RefSeq" id="WP_053379203.1">
    <property type="nucleotide sequence ID" value="NZ_CP011801.1"/>
</dbReference>
<name>A0A0K2GAK3_NITMO</name>
<reference evidence="1 2" key="1">
    <citation type="journal article" date="2015" name="Proc. Natl. Acad. Sci. U.S.A.">
        <title>Expanded metabolic versatility of ubiquitous nitrite-oxidizing bacteria from the genus Nitrospira.</title>
        <authorList>
            <person name="Koch H."/>
            <person name="Lucker S."/>
            <person name="Albertsen M."/>
            <person name="Kitzinger K."/>
            <person name="Herbold C."/>
            <person name="Spieck E."/>
            <person name="Nielsen P.H."/>
            <person name="Wagner M."/>
            <person name="Daims H."/>
        </authorList>
    </citation>
    <scope>NUCLEOTIDE SEQUENCE [LARGE SCALE GENOMIC DNA]</scope>
    <source>
        <strain evidence="1 2">NSP M-1</strain>
    </source>
</reference>
<sequence length="197" mass="21893">MTHDRSSTMDDETKMLRVNGFDALIESYAYQDLESCLSLRALSLIARESSMRAIRANMSLGHQVDIDGVGQLSWPRPSDLEIQSFHRRLPSGLMSSLWIPKTATAYGIEANKPAYLIAPPGTVTTTPAGFIPLLDRLLPFPILAPWAEALWQFGLEAGWVTPLIGHRLHAWEIHPPRSVVQDFITTQLQARALPIPA</sequence>
<organism evidence="1 2">
    <name type="scientific">Nitrospira moscoviensis</name>
    <dbReference type="NCBI Taxonomy" id="42253"/>
    <lineage>
        <taxon>Bacteria</taxon>
        <taxon>Pseudomonadati</taxon>
        <taxon>Nitrospirota</taxon>
        <taxon>Nitrospiria</taxon>
        <taxon>Nitrospirales</taxon>
        <taxon>Nitrospiraceae</taxon>
        <taxon>Nitrospira</taxon>
    </lineage>
</organism>
<evidence type="ECO:0000313" key="1">
    <source>
        <dbReference type="EMBL" id="ALA57973.1"/>
    </source>
</evidence>